<dbReference type="InterPro" id="IPR012340">
    <property type="entry name" value="NA-bd_OB-fold"/>
</dbReference>
<proteinExistence type="predicted"/>
<dbReference type="Gene3D" id="3.30.56.10">
    <property type="match status" value="1"/>
</dbReference>
<name>A0A6G2DEQ8_STREE</name>
<dbReference type="PANTHER" id="PTHR10947">
    <property type="entry name" value="PHENYLALANYL-TRNA SYNTHETASE BETA CHAIN AND LEUCINE-RICH REPEAT-CONTAINING PROTEIN 47"/>
    <property type="match status" value="1"/>
</dbReference>
<dbReference type="GO" id="GO:0003723">
    <property type="term" value="F:RNA binding"/>
    <property type="evidence" value="ECO:0007669"/>
    <property type="project" value="InterPro"/>
</dbReference>
<evidence type="ECO:0000313" key="3">
    <source>
        <dbReference type="Proteomes" id="UP000483094"/>
    </source>
</evidence>
<dbReference type="Pfam" id="PF03483">
    <property type="entry name" value="B3_4"/>
    <property type="match status" value="1"/>
</dbReference>
<dbReference type="PANTHER" id="PTHR10947:SF0">
    <property type="entry name" value="PHENYLALANINE--TRNA LIGASE BETA SUBUNIT"/>
    <property type="match status" value="1"/>
</dbReference>
<comment type="caution">
    <text evidence="2">The sequence shown here is derived from an EMBL/GenBank/DDBJ whole genome shotgun (WGS) entry which is preliminary data.</text>
</comment>
<dbReference type="Gene3D" id="2.40.50.140">
    <property type="entry name" value="Nucleic acid-binding proteins"/>
    <property type="match status" value="1"/>
</dbReference>
<protein>
    <submittedName>
        <fullName evidence="2">Phenylalanine--tRNA ligase subunit beta</fullName>
    </submittedName>
</protein>
<dbReference type="InterPro" id="IPR020825">
    <property type="entry name" value="Phe-tRNA_synthase-like_B3/B4"/>
</dbReference>
<dbReference type="SUPFAM" id="SSF50249">
    <property type="entry name" value="Nucleic acid-binding proteins"/>
    <property type="match status" value="1"/>
</dbReference>
<dbReference type="InterPro" id="IPR005146">
    <property type="entry name" value="B3/B4_tRNA-bd"/>
</dbReference>
<dbReference type="InterPro" id="IPR045060">
    <property type="entry name" value="Phe-tRNA-ligase_IIc_bsu"/>
</dbReference>
<feature type="non-terminal residue" evidence="2">
    <location>
        <position position="140"/>
    </location>
</feature>
<organism evidence="2 3">
    <name type="scientific">Streptococcus pneumoniae</name>
    <dbReference type="NCBI Taxonomy" id="1313"/>
    <lineage>
        <taxon>Bacteria</taxon>
        <taxon>Bacillati</taxon>
        <taxon>Bacillota</taxon>
        <taxon>Bacilli</taxon>
        <taxon>Lactobacillales</taxon>
        <taxon>Streptococcaceae</taxon>
        <taxon>Streptococcus</taxon>
    </lineage>
</organism>
<evidence type="ECO:0000259" key="1">
    <source>
        <dbReference type="Pfam" id="PF03483"/>
    </source>
</evidence>
<dbReference type="GO" id="GO:0004826">
    <property type="term" value="F:phenylalanine-tRNA ligase activity"/>
    <property type="evidence" value="ECO:0007669"/>
    <property type="project" value="InterPro"/>
</dbReference>
<accession>A0A6G2DEQ8</accession>
<evidence type="ECO:0000313" key="2">
    <source>
        <dbReference type="EMBL" id="MTV74792.1"/>
    </source>
</evidence>
<keyword evidence="2" id="KW-0436">Ligase</keyword>
<dbReference type="AlphaFoldDB" id="A0A6G2DEQ8"/>
<dbReference type="GO" id="GO:0006432">
    <property type="term" value="P:phenylalanyl-tRNA aminoacylation"/>
    <property type="evidence" value="ECO:0007669"/>
    <property type="project" value="InterPro"/>
</dbReference>
<feature type="domain" description="B3/B4 tRNA-binding" evidence="1">
    <location>
        <begin position="86"/>
        <end position="140"/>
    </location>
</feature>
<dbReference type="Proteomes" id="UP000483094">
    <property type="component" value="Unassembled WGS sequence"/>
</dbReference>
<gene>
    <name evidence="2" type="ORF">GM540_12620</name>
</gene>
<reference evidence="2 3" key="1">
    <citation type="submission" date="2019-11" db="EMBL/GenBank/DDBJ databases">
        <title>Growth characteristics of pneumococcus vary with the chemical composition of the capsule and with environmental conditions.</title>
        <authorList>
            <person name="Tothpal A."/>
            <person name="Desobry K."/>
            <person name="Joshi S."/>
            <person name="Wyllie A.L."/>
            <person name="Weinberger D.M."/>
        </authorList>
    </citation>
    <scope>NUCLEOTIDE SEQUENCE [LARGE SCALE GENOMIC DNA]</scope>
    <source>
        <strain evidence="3">pnumococcus19F</strain>
    </source>
</reference>
<dbReference type="GO" id="GO:0009328">
    <property type="term" value="C:phenylalanine-tRNA ligase complex"/>
    <property type="evidence" value="ECO:0007669"/>
    <property type="project" value="TreeGrafter"/>
</dbReference>
<dbReference type="EMBL" id="WNHQ01001453">
    <property type="protein sequence ID" value="MTV74792.1"/>
    <property type="molecule type" value="Genomic_DNA"/>
</dbReference>
<dbReference type="SUPFAM" id="SSF56037">
    <property type="entry name" value="PheT/TilS domain"/>
    <property type="match status" value="1"/>
</dbReference>
<sequence>EFADGIHILPENAVPGEEVFSYLDLDDEIIELSITPNRADALSMCGVAHEVAAIYDKAVNFKEFTLTETNEAAADALSVSIETDKAPYYAARILDNVTIAPSPQWLQNLLMNEGIRPINNVVDVTNYILLYFGQPMHAFD</sequence>
<feature type="non-terminal residue" evidence="2">
    <location>
        <position position="1"/>
    </location>
</feature>
<dbReference type="Gene3D" id="3.50.40.10">
    <property type="entry name" value="Phenylalanyl-trna Synthetase, Chain B, domain 3"/>
    <property type="match status" value="1"/>
</dbReference>